<dbReference type="FunFam" id="3.40.50.2000:FF:000047">
    <property type="entry name" value="Glycosyltransferase"/>
    <property type="match status" value="1"/>
</dbReference>
<dbReference type="SUPFAM" id="SSF53756">
    <property type="entry name" value="UDP-Glycosyltransferase/glycogen phosphorylase"/>
    <property type="match status" value="1"/>
</dbReference>
<keyword evidence="2 4" id="KW-0328">Glycosyltransferase</keyword>
<feature type="coiled-coil region" evidence="6">
    <location>
        <begin position="420"/>
        <end position="457"/>
    </location>
</feature>
<dbReference type="PANTHER" id="PTHR48047:SF81">
    <property type="entry name" value="GLYCOSYLTRANSFERASE"/>
    <property type="match status" value="1"/>
</dbReference>
<sequence length="481" mass="53536">MKPVTPSVEIFFFPYLGGGHQIPMIDAAIVFASHGASSTILATPSSAPHFQKLITRHHKSGLPIAIHTLSADVPEADMSAGPFLDTSALLQPVHDFLLQRRPHCIVVDMFHRWAGDMIYELGIPRILFNGIGCFARCVQDNFSHAAIEGLSSDSEPFLVPNLPDRIEMTMSQLPPFLRNPSEVPERVRGMKQLEEKSFGTLINSFYDLEPAYADLLKNKWGKKAWIVGPVSLCNRTKEDKTERGKPHTIDEEKCLTWLNSKKPSSVLYVSFGSLARLPPQQLKEIAYGLEASDQSFVWVVGKILNNPSENSENKENGSGSWLPEGFEHRMKETGKGLVLRGWAPQLLILEHAAIKGFMTHCGWNSTLEGVSAGVPMITWPLTAEQFSNEKLITEVLKIGVQVGNREWWPWNAEWKGLVGREKVEVAVRKLMEESAEAEEMRRRVKDIAGKAARAVEEGGTSYADVEALIHELLAQTLPNQA</sequence>
<evidence type="ECO:0000313" key="8">
    <source>
        <dbReference type="Proteomes" id="UP001374584"/>
    </source>
</evidence>
<name>A0AAN9QV52_PHACN</name>
<dbReference type="Proteomes" id="UP001374584">
    <property type="component" value="Unassembled WGS sequence"/>
</dbReference>
<proteinExistence type="inferred from homology"/>
<gene>
    <name evidence="7" type="ORF">VNO80_23409</name>
</gene>
<keyword evidence="8" id="KW-1185">Reference proteome</keyword>
<evidence type="ECO:0000256" key="4">
    <source>
        <dbReference type="RuleBase" id="RU003718"/>
    </source>
</evidence>
<dbReference type="AlphaFoldDB" id="A0AAN9QV52"/>
<dbReference type="Gene3D" id="3.40.50.2000">
    <property type="entry name" value="Glycogen Phosphorylase B"/>
    <property type="match status" value="2"/>
</dbReference>
<comment type="similarity">
    <text evidence="1 4">Belongs to the UDP-glycosyltransferase family.</text>
</comment>
<evidence type="ECO:0000256" key="5">
    <source>
        <dbReference type="RuleBase" id="RU362057"/>
    </source>
</evidence>
<dbReference type="InterPro" id="IPR002213">
    <property type="entry name" value="UDP_glucos_trans"/>
</dbReference>
<dbReference type="InterPro" id="IPR035595">
    <property type="entry name" value="UDP_glycos_trans_CS"/>
</dbReference>
<evidence type="ECO:0000256" key="6">
    <source>
        <dbReference type="SAM" id="Coils"/>
    </source>
</evidence>
<keyword evidence="6" id="KW-0175">Coiled coil</keyword>
<dbReference type="GO" id="GO:0035251">
    <property type="term" value="F:UDP-glucosyltransferase activity"/>
    <property type="evidence" value="ECO:0007669"/>
    <property type="project" value="TreeGrafter"/>
</dbReference>
<dbReference type="CDD" id="cd03784">
    <property type="entry name" value="GT1_Gtf-like"/>
    <property type="match status" value="1"/>
</dbReference>
<evidence type="ECO:0000313" key="7">
    <source>
        <dbReference type="EMBL" id="KAK7348754.1"/>
    </source>
</evidence>
<dbReference type="PANTHER" id="PTHR48047">
    <property type="entry name" value="GLYCOSYLTRANSFERASE"/>
    <property type="match status" value="1"/>
</dbReference>
<accession>A0AAN9QV52</accession>
<keyword evidence="3 4" id="KW-0808">Transferase</keyword>
<comment type="caution">
    <text evidence="7">The sequence shown here is derived from an EMBL/GenBank/DDBJ whole genome shotgun (WGS) entry which is preliminary data.</text>
</comment>
<dbReference type="PROSITE" id="PS00375">
    <property type="entry name" value="UDPGT"/>
    <property type="match status" value="1"/>
</dbReference>
<evidence type="ECO:0000256" key="3">
    <source>
        <dbReference type="ARBA" id="ARBA00022679"/>
    </source>
</evidence>
<dbReference type="Pfam" id="PF00201">
    <property type="entry name" value="UDPGT"/>
    <property type="match status" value="1"/>
</dbReference>
<organism evidence="7 8">
    <name type="scientific">Phaseolus coccineus</name>
    <name type="common">Scarlet runner bean</name>
    <name type="synonym">Phaseolus multiflorus</name>
    <dbReference type="NCBI Taxonomy" id="3886"/>
    <lineage>
        <taxon>Eukaryota</taxon>
        <taxon>Viridiplantae</taxon>
        <taxon>Streptophyta</taxon>
        <taxon>Embryophyta</taxon>
        <taxon>Tracheophyta</taxon>
        <taxon>Spermatophyta</taxon>
        <taxon>Magnoliopsida</taxon>
        <taxon>eudicotyledons</taxon>
        <taxon>Gunneridae</taxon>
        <taxon>Pentapetalae</taxon>
        <taxon>rosids</taxon>
        <taxon>fabids</taxon>
        <taxon>Fabales</taxon>
        <taxon>Fabaceae</taxon>
        <taxon>Papilionoideae</taxon>
        <taxon>50 kb inversion clade</taxon>
        <taxon>NPAAA clade</taxon>
        <taxon>indigoferoid/millettioid clade</taxon>
        <taxon>Phaseoleae</taxon>
        <taxon>Phaseolus</taxon>
    </lineage>
</organism>
<reference evidence="7 8" key="1">
    <citation type="submission" date="2024-01" db="EMBL/GenBank/DDBJ databases">
        <title>The genomes of 5 underutilized Papilionoideae crops provide insights into root nodulation and disease resistanc.</title>
        <authorList>
            <person name="Jiang F."/>
        </authorList>
    </citation>
    <scope>NUCLEOTIDE SEQUENCE [LARGE SCALE GENOMIC DNA]</scope>
    <source>
        <strain evidence="7">JINMINGXINNONG_FW02</strain>
        <tissue evidence="7">Leaves</tissue>
    </source>
</reference>
<dbReference type="EC" id="2.4.1.-" evidence="5"/>
<protein>
    <recommendedName>
        <fullName evidence="5">Glycosyltransferase</fullName>
        <ecNumber evidence="5">2.4.1.-</ecNumber>
    </recommendedName>
</protein>
<evidence type="ECO:0000256" key="1">
    <source>
        <dbReference type="ARBA" id="ARBA00009995"/>
    </source>
</evidence>
<dbReference type="EMBL" id="JAYMYR010000008">
    <property type="protein sequence ID" value="KAK7348754.1"/>
    <property type="molecule type" value="Genomic_DNA"/>
</dbReference>
<evidence type="ECO:0000256" key="2">
    <source>
        <dbReference type="ARBA" id="ARBA00022676"/>
    </source>
</evidence>